<sequence>MMDVTYAQTSNRPVFSTLQVVLTVWNLVRSPDRGPASSSARGRKGNVTRRNGFVGEFLWSYESVEDRELQWQAEQIWKRTKDLNELCIRKNLGIKSIKSNSIQLWRLSRGPASPVMIEWPMAFCPISTSQSASSSFLLLHYWA</sequence>
<evidence type="ECO:0000313" key="1">
    <source>
        <dbReference type="EMBL" id="PTQ28258.1"/>
    </source>
</evidence>
<accession>A0A2R6W329</accession>
<gene>
    <name evidence="1" type="ORF">MARPO_0169s0019</name>
</gene>
<dbReference type="EMBL" id="KZ772839">
    <property type="protein sequence ID" value="PTQ28258.1"/>
    <property type="molecule type" value="Genomic_DNA"/>
</dbReference>
<evidence type="ECO:0000313" key="2">
    <source>
        <dbReference type="Proteomes" id="UP000244005"/>
    </source>
</evidence>
<dbReference type="AlphaFoldDB" id="A0A2R6W329"/>
<name>A0A2R6W329_MARPO</name>
<reference evidence="2" key="1">
    <citation type="journal article" date="2017" name="Cell">
        <title>Insights into land plant evolution garnered from the Marchantia polymorpha genome.</title>
        <authorList>
            <person name="Bowman J.L."/>
            <person name="Kohchi T."/>
            <person name="Yamato K.T."/>
            <person name="Jenkins J."/>
            <person name="Shu S."/>
            <person name="Ishizaki K."/>
            <person name="Yamaoka S."/>
            <person name="Nishihama R."/>
            <person name="Nakamura Y."/>
            <person name="Berger F."/>
            <person name="Adam C."/>
            <person name="Aki S.S."/>
            <person name="Althoff F."/>
            <person name="Araki T."/>
            <person name="Arteaga-Vazquez M.A."/>
            <person name="Balasubrmanian S."/>
            <person name="Barry K."/>
            <person name="Bauer D."/>
            <person name="Boehm C.R."/>
            <person name="Briginshaw L."/>
            <person name="Caballero-Perez J."/>
            <person name="Catarino B."/>
            <person name="Chen F."/>
            <person name="Chiyoda S."/>
            <person name="Chovatia M."/>
            <person name="Davies K.M."/>
            <person name="Delmans M."/>
            <person name="Demura T."/>
            <person name="Dierschke T."/>
            <person name="Dolan L."/>
            <person name="Dorantes-Acosta A.E."/>
            <person name="Eklund D.M."/>
            <person name="Florent S.N."/>
            <person name="Flores-Sandoval E."/>
            <person name="Fujiyama A."/>
            <person name="Fukuzawa H."/>
            <person name="Galik B."/>
            <person name="Grimanelli D."/>
            <person name="Grimwood J."/>
            <person name="Grossniklaus U."/>
            <person name="Hamada T."/>
            <person name="Haseloff J."/>
            <person name="Hetherington A.J."/>
            <person name="Higo A."/>
            <person name="Hirakawa Y."/>
            <person name="Hundley H.N."/>
            <person name="Ikeda Y."/>
            <person name="Inoue K."/>
            <person name="Inoue S.I."/>
            <person name="Ishida S."/>
            <person name="Jia Q."/>
            <person name="Kakita M."/>
            <person name="Kanazawa T."/>
            <person name="Kawai Y."/>
            <person name="Kawashima T."/>
            <person name="Kennedy M."/>
            <person name="Kinose K."/>
            <person name="Kinoshita T."/>
            <person name="Kohara Y."/>
            <person name="Koide E."/>
            <person name="Komatsu K."/>
            <person name="Kopischke S."/>
            <person name="Kubo M."/>
            <person name="Kyozuka J."/>
            <person name="Lagercrantz U."/>
            <person name="Lin S.S."/>
            <person name="Lindquist E."/>
            <person name="Lipzen A.M."/>
            <person name="Lu C.W."/>
            <person name="De Luna E."/>
            <person name="Martienssen R.A."/>
            <person name="Minamino N."/>
            <person name="Mizutani M."/>
            <person name="Mizutani M."/>
            <person name="Mochizuki N."/>
            <person name="Monte I."/>
            <person name="Mosher R."/>
            <person name="Nagasaki H."/>
            <person name="Nakagami H."/>
            <person name="Naramoto S."/>
            <person name="Nishitani K."/>
            <person name="Ohtani M."/>
            <person name="Okamoto T."/>
            <person name="Okumura M."/>
            <person name="Phillips J."/>
            <person name="Pollak B."/>
            <person name="Reinders A."/>
            <person name="Rovekamp M."/>
            <person name="Sano R."/>
            <person name="Sawa S."/>
            <person name="Schmid M.W."/>
            <person name="Shirakawa M."/>
            <person name="Solano R."/>
            <person name="Spunde A."/>
            <person name="Suetsugu N."/>
            <person name="Sugano S."/>
            <person name="Sugiyama A."/>
            <person name="Sun R."/>
            <person name="Suzuki Y."/>
            <person name="Takenaka M."/>
            <person name="Takezawa D."/>
            <person name="Tomogane H."/>
            <person name="Tsuzuki M."/>
            <person name="Ueda T."/>
            <person name="Umeda M."/>
            <person name="Ward J.M."/>
            <person name="Watanabe Y."/>
            <person name="Yazaki K."/>
            <person name="Yokoyama R."/>
            <person name="Yoshitake Y."/>
            <person name="Yotsui I."/>
            <person name="Zachgo S."/>
            <person name="Schmutz J."/>
        </authorList>
    </citation>
    <scope>NUCLEOTIDE SEQUENCE [LARGE SCALE GENOMIC DNA]</scope>
    <source>
        <strain evidence="2">Tak-1</strain>
    </source>
</reference>
<organism evidence="1 2">
    <name type="scientific">Marchantia polymorpha</name>
    <name type="common">Common liverwort</name>
    <name type="synonym">Marchantia aquatica</name>
    <dbReference type="NCBI Taxonomy" id="3197"/>
    <lineage>
        <taxon>Eukaryota</taxon>
        <taxon>Viridiplantae</taxon>
        <taxon>Streptophyta</taxon>
        <taxon>Embryophyta</taxon>
        <taxon>Marchantiophyta</taxon>
        <taxon>Marchantiopsida</taxon>
        <taxon>Marchantiidae</taxon>
        <taxon>Marchantiales</taxon>
        <taxon>Marchantiaceae</taxon>
        <taxon>Marchantia</taxon>
    </lineage>
</organism>
<dbReference type="Proteomes" id="UP000244005">
    <property type="component" value="Unassembled WGS sequence"/>
</dbReference>
<proteinExistence type="predicted"/>
<protein>
    <submittedName>
        <fullName evidence="1">Uncharacterized protein</fullName>
    </submittedName>
</protein>
<keyword evidence="2" id="KW-1185">Reference proteome</keyword>
<dbReference type="Gramene" id="Mp4g19250.1">
    <property type="protein sequence ID" value="Mp4g19250.1.cds1"/>
    <property type="gene ID" value="Mp4g19250"/>
</dbReference>